<evidence type="ECO:0008006" key="3">
    <source>
        <dbReference type="Google" id="ProtNLM"/>
    </source>
</evidence>
<dbReference type="KEGG" id="mass:CR152_32210"/>
<protein>
    <recommendedName>
        <fullName evidence="3">Ubiquitin-activating enzyme E1 FCCH domain-containing protein</fullName>
    </recommendedName>
</protein>
<proteinExistence type="predicted"/>
<sequence>MTPPINLRKFGGLLPRVPLTDLPINAAAVAENIDFGYNELRSLRGDFKLRDLAIVARSVFSVDGLRFYVWPEDVDAVISPLQNGPASDRLYYTTASDFRVTPISLATIAGAPPSTSFRVGVPRPTTPPRINVEHPVAPKGPIATVEATPADTYQARLTAAQLAADATFKSSVVTGTENRTYTYTYANVYQEQGPPSEAAMIEVKAITVSGVTTYSKVTVEVTFDGTADYVPITGARLYRQGGASDEYFFVKTISGTEGKVQTVDTTGAGALNEVLQSENAYPPSPQLTGLFNIGNGILCAWKGRELWFSDAYRPWSWPPAYMITVPHTIVGAHLHAAGALVTTVAEPSLISGVSPDAMAEIPLDIAHAGASKWSVISIAGRALYACHDGIVAVEGSSPSMALSDRFFTREVWRERCGAGLASMQFARYDGKLIVFSKTGAFVPFMIDLSEGGEMTDLPQLVASTAAVLTTSDQMYVVSGTTLRQFGGGSMLPLRWATGDIVLAAPAALAVAQVECTGDFTIRFYQKDKLGYTKTVGSGETIFYLPTEPRDGHSGLEPSDRWKFEISGTGRFKRLRAASSIRGLKDI</sequence>
<gene>
    <name evidence="1" type="ORF">CR152_32210</name>
</gene>
<evidence type="ECO:0000313" key="2">
    <source>
        <dbReference type="Proteomes" id="UP000229897"/>
    </source>
</evidence>
<dbReference type="EMBL" id="CP024609">
    <property type="protein sequence ID" value="ATQ79241.1"/>
    <property type="molecule type" value="Genomic_DNA"/>
</dbReference>
<accession>A0A2D2DW81</accession>
<geneLocation type="plasmid" evidence="1 2">
    <name>unnamed</name>
</geneLocation>
<dbReference type="AlphaFoldDB" id="A0A2D2DW81"/>
<keyword evidence="2" id="KW-1185">Reference proteome</keyword>
<dbReference type="RefSeq" id="WP_099883067.1">
    <property type="nucleotide sequence ID" value="NZ_CP024609.1"/>
</dbReference>
<keyword evidence="1" id="KW-0614">Plasmid</keyword>
<name>A0A2D2DW81_9BURK</name>
<evidence type="ECO:0000313" key="1">
    <source>
        <dbReference type="EMBL" id="ATQ79241.1"/>
    </source>
</evidence>
<dbReference type="Proteomes" id="UP000229897">
    <property type="component" value="Plasmid unnamed"/>
</dbReference>
<dbReference type="OrthoDB" id="8871616at2"/>
<organism evidence="1 2">
    <name type="scientific">Massilia violaceinigra</name>
    <dbReference type="NCBI Taxonomy" id="2045208"/>
    <lineage>
        <taxon>Bacteria</taxon>
        <taxon>Pseudomonadati</taxon>
        <taxon>Pseudomonadota</taxon>
        <taxon>Betaproteobacteria</taxon>
        <taxon>Burkholderiales</taxon>
        <taxon>Oxalobacteraceae</taxon>
        <taxon>Telluria group</taxon>
        <taxon>Massilia</taxon>
    </lineage>
</organism>
<reference evidence="1" key="1">
    <citation type="submission" date="2017-10" db="EMBL/GenBank/DDBJ databases">
        <title>Massilia psychrophilum sp. nov., a novel purple-pigmented bacterium isolated from Tianshan glacier, Xinjiang Municipality, China.</title>
        <authorList>
            <person name="Wang H."/>
        </authorList>
    </citation>
    <scope>NUCLEOTIDE SEQUENCE [LARGE SCALE GENOMIC DNA]</scope>
    <source>
        <strain evidence="1">B2</strain>
        <plasmid evidence="1">unnamed</plasmid>
    </source>
</reference>